<organism evidence="1 2">
    <name type="scientific">Aphis craccivora</name>
    <name type="common">Cowpea aphid</name>
    <dbReference type="NCBI Taxonomy" id="307492"/>
    <lineage>
        <taxon>Eukaryota</taxon>
        <taxon>Metazoa</taxon>
        <taxon>Ecdysozoa</taxon>
        <taxon>Arthropoda</taxon>
        <taxon>Hexapoda</taxon>
        <taxon>Insecta</taxon>
        <taxon>Pterygota</taxon>
        <taxon>Neoptera</taxon>
        <taxon>Paraneoptera</taxon>
        <taxon>Hemiptera</taxon>
        <taxon>Sternorrhyncha</taxon>
        <taxon>Aphidomorpha</taxon>
        <taxon>Aphidoidea</taxon>
        <taxon>Aphididae</taxon>
        <taxon>Aphidini</taxon>
        <taxon>Aphis</taxon>
        <taxon>Aphis</taxon>
    </lineage>
</organism>
<keyword evidence="2" id="KW-1185">Reference proteome</keyword>
<gene>
    <name evidence="1" type="ORF">FWK35_00020145</name>
</gene>
<comment type="caution">
    <text evidence="1">The sequence shown here is derived from an EMBL/GenBank/DDBJ whole genome shotgun (WGS) entry which is preliminary data.</text>
</comment>
<dbReference type="AlphaFoldDB" id="A0A6G0Z7F8"/>
<name>A0A6G0Z7F8_APHCR</name>
<dbReference type="Proteomes" id="UP000478052">
    <property type="component" value="Unassembled WGS sequence"/>
</dbReference>
<feature type="non-terminal residue" evidence="1">
    <location>
        <position position="1"/>
    </location>
</feature>
<dbReference type="EMBL" id="VUJU01001169">
    <property type="protein sequence ID" value="KAF0766533.1"/>
    <property type="molecule type" value="Genomic_DNA"/>
</dbReference>
<evidence type="ECO:0000313" key="2">
    <source>
        <dbReference type="Proteomes" id="UP000478052"/>
    </source>
</evidence>
<sequence length="62" mass="7605">CLCVCSKTNHCKFLKFSPNVYVSVIYIQLNFQKMLTFFELFIDNRNFQFFREIFFEVSIKKF</sequence>
<evidence type="ECO:0000313" key="1">
    <source>
        <dbReference type="EMBL" id="KAF0766533.1"/>
    </source>
</evidence>
<accession>A0A6G0Z7F8</accession>
<proteinExistence type="predicted"/>
<reference evidence="1 2" key="1">
    <citation type="submission" date="2019-08" db="EMBL/GenBank/DDBJ databases">
        <title>Whole genome of Aphis craccivora.</title>
        <authorList>
            <person name="Voronova N.V."/>
            <person name="Shulinski R.S."/>
            <person name="Bandarenka Y.V."/>
            <person name="Zhorov D.G."/>
            <person name="Warner D."/>
        </authorList>
    </citation>
    <scope>NUCLEOTIDE SEQUENCE [LARGE SCALE GENOMIC DNA]</scope>
    <source>
        <strain evidence="1">180601</strain>
        <tissue evidence="1">Whole Body</tissue>
    </source>
</reference>
<protein>
    <submittedName>
        <fullName evidence="1">Uncharacterized protein</fullName>
    </submittedName>
</protein>